<sequence>MLRSSSARRRSRYGSQLCCAAVAAFLLLLSISVLHSRLSSSSSSRFPVGRSSLANVGGIDSGVVLHDVDNDVPDDSADDLIDALDVVEEAGESEDEVAERGASDLESGGFFWDHSTGVMRRSFGRPRGHRWRPDPGEFSLFVDDGPGNDARQRSRIAFASDDQPVDEEIRSKLASIRSIEDALLLKVGSSAGGQSPLREGWAPWFEAKGRFLKQDKMFTSSVEQMNPMNHPLLQDPDGPFLTGLTRGDRLLQKAMMKELQKTPFIGEPSQKKRIERKALGTAKKPVPRRKNLDLLPLNKIGHHVYPDNRHWGYYPGLEQHSSFSEFVDRFLYSGQCSLRVFMVWNSPPWGYGIRHQRGLESLLHHNKDACVLVFSETLELDFFTDFVKDGFRIAVAMPNLDELLKDTPVYIFASVWFKWRKTKHYTIHYSELIRLAALYKYGGVYLDTDVIVLKPLSSLKNSIGMENEMGGDPIFNGAVMAFDRHSRVIMECLKEFHSTYDDTRLRWNGAELLTRVIRRLAGKANKLQSKFHLNMEPFHKFFPISAGSILRYFSAPVDEVERAEQSTLLAKTLNESTTFHFWNGLTFSLVPETDSLSEKLINRYCLRCLDVL</sequence>
<dbReference type="Proteomes" id="UP000663760">
    <property type="component" value="Chromosome 15"/>
</dbReference>
<reference evidence="2" key="1">
    <citation type="submission" date="2020-02" db="EMBL/GenBank/DDBJ databases">
        <authorList>
            <person name="Scholz U."/>
            <person name="Mascher M."/>
            <person name="Fiebig A."/>
        </authorList>
    </citation>
    <scope>NUCLEOTIDE SEQUENCE</scope>
</reference>
<name>A0A7I8LGN0_SPIIN</name>
<dbReference type="Pfam" id="PF04488">
    <property type="entry name" value="Gly_transf_sug"/>
    <property type="match status" value="1"/>
</dbReference>
<dbReference type="PANTHER" id="PTHR47213:SF1">
    <property type="entry name" value="OS07G0567300 PROTEIN"/>
    <property type="match status" value="1"/>
</dbReference>
<dbReference type="SUPFAM" id="SSF53448">
    <property type="entry name" value="Nucleotide-diphospho-sugar transferases"/>
    <property type="match status" value="1"/>
</dbReference>
<feature type="domain" description="Alpha 1,4-glycosyltransferase" evidence="1">
    <location>
        <begin position="481"/>
        <end position="611"/>
    </location>
</feature>
<keyword evidence="3" id="KW-1185">Reference proteome</keyword>
<evidence type="ECO:0000313" key="2">
    <source>
        <dbReference type="EMBL" id="CAA7408990.1"/>
    </source>
</evidence>
<dbReference type="InterPro" id="IPR007652">
    <property type="entry name" value="A1-4-GlycosylTfrase_dom"/>
</dbReference>
<accession>A0A7I8LGN0</accession>
<dbReference type="EMBL" id="LR746278">
    <property type="protein sequence ID" value="CAA7408990.1"/>
    <property type="molecule type" value="Genomic_DNA"/>
</dbReference>
<proteinExistence type="predicted"/>
<evidence type="ECO:0000313" key="3">
    <source>
        <dbReference type="Proteomes" id="UP000663760"/>
    </source>
</evidence>
<dbReference type="Pfam" id="PF04572">
    <property type="entry name" value="Gb3_synth"/>
    <property type="match status" value="1"/>
</dbReference>
<dbReference type="InterPro" id="IPR029044">
    <property type="entry name" value="Nucleotide-diphossugar_trans"/>
</dbReference>
<evidence type="ECO:0000259" key="1">
    <source>
        <dbReference type="Pfam" id="PF04572"/>
    </source>
</evidence>
<dbReference type="OrthoDB" id="409543at2759"/>
<dbReference type="InterPro" id="IPR044789">
    <property type="entry name" value="Put_A1-4-GlycosylTfrase_plant"/>
</dbReference>
<dbReference type="InterPro" id="IPR007577">
    <property type="entry name" value="GlycoTrfase_DXD_sugar-bd_CS"/>
</dbReference>
<dbReference type="Gene3D" id="3.90.550.20">
    <property type="match status" value="1"/>
</dbReference>
<organism evidence="2 3">
    <name type="scientific">Spirodela intermedia</name>
    <name type="common">Intermediate duckweed</name>
    <dbReference type="NCBI Taxonomy" id="51605"/>
    <lineage>
        <taxon>Eukaryota</taxon>
        <taxon>Viridiplantae</taxon>
        <taxon>Streptophyta</taxon>
        <taxon>Embryophyta</taxon>
        <taxon>Tracheophyta</taxon>
        <taxon>Spermatophyta</taxon>
        <taxon>Magnoliopsida</taxon>
        <taxon>Liliopsida</taxon>
        <taxon>Araceae</taxon>
        <taxon>Lemnoideae</taxon>
        <taxon>Spirodela</taxon>
    </lineage>
</organism>
<dbReference type="AlphaFoldDB" id="A0A7I8LGN0"/>
<protein>
    <recommendedName>
        <fullName evidence="1">Alpha 1,4-glycosyltransferase domain-containing protein</fullName>
    </recommendedName>
</protein>
<gene>
    <name evidence="2" type="ORF">SI8410_15019668</name>
</gene>
<dbReference type="PANTHER" id="PTHR47213">
    <property type="entry name" value="OS07G0567300 PROTEIN"/>
    <property type="match status" value="1"/>
</dbReference>